<proteinExistence type="predicted"/>
<feature type="signal peptide" evidence="1">
    <location>
        <begin position="1"/>
        <end position="22"/>
    </location>
</feature>
<evidence type="ECO:0000256" key="1">
    <source>
        <dbReference type="SAM" id="SignalP"/>
    </source>
</evidence>
<evidence type="ECO:0008006" key="4">
    <source>
        <dbReference type="Google" id="ProtNLM"/>
    </source>
</evidence>
<evidence type="ECO:0000313" key="3">
    <source>
        <dbReference type="Proteomes" id="UP000045978"/>
    </source>
</evidence>
<evidence type="ECO:0000313" key="2">
    <source>
        <dbReference type="EMBL" id="CTP91048.1"/>
    </source>
</evidence>
<dbReference type="AlphaFoldDB" id="A0A0K2ZZF7"/>
<gene>
    <name evidence="2" type="ORF">XTPLMG730_3019</name>
</gene>
<dbReference type="Proteomes" id="UP000045978">
    <property type="component" value="Unassembled WGS sequence"/>
</dbReference>
<name>A0A0K2ZZF7_9XANT</name>
<sequence>MRLHPSLLFLALAITAPGLAAAADPKYDGFLCCNMRSDGSWIGDSNYAENGKRVIPAGTPVKVTGYGRYRVNLLIDGHKQSIGNDYSRDLDNDAFAKRYVVAQDPKLKLAAYPPKIREAIGSSRVTKGMTREQTLMALGYPISSENPNLDARLWRYWLTSFGEFQVSFDAAGKIERSLPIRRPRTWSGCRKPRSACAGAAAVGAARAARVG</sequence>
<reference evidence="2 3" key="1">
    <citation type="submission" date="2015-07" db="EMBL/GenBank/DDBJ databases">
        <authorList>
            <person name="Noorani M."/>
        </authorList>
    </citation>
    <scope>NUCLEOTIDE SEQUENCE [LARGE SCALE GENOMIC DNA]</scope>
    <source>
        <strain evidence="2">LMG730</strain>
    </source>
</reference>
<accession>A0A0K2ZZF7</accession>
<keyword evidence="1" id="KW-0732">Signal</keyword>
<organism evidence="2 3">
    <name type="scientific">Xanthomonas graminis pv. phlei</name>
    <dbReference type="NCBI Taxonomy" id="487906"/>
    <lineage>
        <taxon>Bacteria</taxon>
        <taxon>Pseudomonadati</taxon>
        <taxon>Pseudomonadota</taxon>
        <taxon>Gammaproteobacteria</taxon>
        <taxon>Lysobacterales</taxon>
        <taxon>Lysobacteraceae</taxon>
        <taxon>Xanthomonas</taxon>
        <taxon>Xanthomonas translucens group</taxon>
        <taxon>Xanthomonas graminis</taxon>
    </lineage>
</organism>
<feature type="chain" id="PRO_5005493038" description="Lipoprotein SmpA/OmlA domain-containing protein" evidence="1">
    <location>
        <begin position="23"/>
        <end position="211"/>
    </location>
</feature>
<dbReference type="EMBL" id="CXOJ01000076">
    <property type="protein sequence ID" value="CTP91048.1"/>
    <property type="molecule type" value="Genomic_DNA"/>
</dbReference>
<protein>
    <recommendedName>
        <fullName evidence="4">Lipoprotein SmpA/OmlA domain-containing protein</fullName>
    </recommendedName>
</protein>